<dbReference type="KEGG" id="naer:MJ1_0631"/>
<sequence length="65" mass="7430">MAARKKKTLKELILELLKSPMSVDDLIKAVKSKRPRTRVRVIKTLVTRLKKDNVVKDMNGKLQAS</sequence>
<accession>A0A915SCY9</accession>
<dbReference type="EMBL" id="AP019769">
    <property type="protein sequence ID" value="BBL45778.1"/>
    <property type="molecule type" value="Genomic_DNA"/>
</dbReference>
<protein>
    <submittedName>
        <fullName evidence="1">Uncharacterized protein</fullName>
    </submittedName>
</protein>
<dbReference type="RefSeq" id="WP_258393090.1">
    <property type="nucleotide sequence ID" value="NZ_AP019769.1"/>
</dbReference>
<proteinExistence type="predicted"/>
<evidence type="ECO:0000313" key="2">
    <source>
        <dbReference type="Proteomes" id="UP001055553"/>
    </source>
</evidence>
<reference evidence="2" key="1">
    <citation type="journal article" date="2022" name="Int. J. Syst. Evol. Microbiol.">
        <title>Nanobdella aerobiophila gen. nov., sp. nov., a thermoacidophilic, obligate ectosymbiotic archaeon, and proposal of Nanobdellaceae fam. nov., Nanobdellales ord. nov. and Nanobdellia class. nov.</title>
        <authorList>
            <person name="Kato S."/>
            <person name="Ogasawara A."/>
            <person name="Itoh T."/>
            <person name="Sakai H.D."/>
            <person name="Shimizu M."/>
            <person name="Yuki M."/>
            <person name="Kaneko M."/>
            <person name="Takashina T."/>
            <person name="Ohkuma M."/>
        </authorList>
    </citation>
    <scope>NUCLEOTIDE SEQUENCE [LARGE SCALE GENOMIC DNA]</scope>
    <source>
        <strain evidence="2">MJ1</strain>
    </source>
</reference>
<gene>
    <name evidence="1" type="ORF">MJ1_0631</name>
</gene>
<dbReference type="SMR" id="A0A915SCY9"/>
<dbReference type="Proteomes" id="UP001055553">
    <property type="component" value="Chromosome"/>
</dbReference>
<evidence type="ECO:0000313" key="1">
    <source>
        <dbReference type="EMBL" id="BBL45778.1"/>
    </source>
</evidence>
<organism evidence="1 2">
    <name type="scientific">Nanobdella aerobiophila</name>
    <dbReference type="NCBI Taxonomy" id="2586965"/>
    <lineage>
        <taxon>Archaea</taxon>
        <taxon>Nanobdellota</taxon>
        <taxon>Nanobdellia</taxon>
        <taxon>Nanobdellales</taxon>
        <taxon>Nanobdellaceae</taxon>
        <taxon>Nanobdella</taxon>
    </lineage>
</organism>
<keyword evidence="2" id="KW-1185">Reference proteome</keyword>
<name>A0A915SCY9_9ARCH</name>
<dbReference type="GeneID" id="74568575"/>
<dbReference type="AlphaFoldDB" id="A0A915SCY9"/>